<sequence>MINEMTQKVSQFVNDCTYNNASLPQSQQRNGCKGGSAYFGLDYVIKNGITLQSTAPYVSDSTSPPTSGVCKTTYSPQIKPIKDQWDFTNDVAGTMNYIATISPVAVALVVCADFNFYKSGIYNNASCNEQNSEGGHAMTMIGYGTENGVDYWLCRNSWGPTWGESGHVRIKRGANIATIESRGIYAPVPITAANKCTTSLDYYYDSYPNCQCTAAKTTAPSAPFTVQSQPGQTGCIPSKIQYNCTGSGKDVVGVTLYDDSGKQIGGEMNYCYSKRSTDAPVVKCMTIPSGSSVNYGTYENSRVAYAVCQNWGPQGADWGC</sequence>
<evidence type="ECO:0000256" key="1">
    <source>
        <dbReference type="ARBA" id="ARBA00008455"/>
    </source>
</evidence>
<dbReference type="InterPro" id="IPR000668">
    <property type="entry name" value="Peptidase_C1A_C"/>
</dbReference>
<comment type="similarity">
    <text evidence="1">Belongs to the peptidase C1 family.</text>
</comment>
<organism evidence="3 4">
    <name type="scientific">Mesorhabditis belari</name>
    <dbReference type="NCBI Taxonomy" id="2138241"/>
    <lineage>
        <taxon>Eukaryota</taxon>
        <taxon>Metazoa</taxon>
        <taxon>Ecdysozoa</taxon>
        <taxon>Nematoda</taxon>
        <taxon>Chromadorea</taxon>
        <taxon>Rhabditida</taxon>
        <taxon>Rhabditina</taxon>
        <taxon>Rhabditomorpha</taxon>
        <taxon>Rhabditoidea</taxon>
        <taxon>Rhabditidae</taxon>
        <taxon>Mesorhabditinae</taxon>
        <taxon>Mesorhabditis</taxon>
    </lineage>
</organism>
<dbReference type="InterPro" id="IPR013128">
    <property type="entry name" value="Peptidase_C1A"/>
</dbReference>
<proteinExistence type="inferred from homology"/>
<dbReference type="Pfam" id="PF00112">
    <property type="entry name" value="Peptidase_C1"/>
    <property type="match status" value="1"/>
</dbReference>
<evidence type="ECO:0000313" key="3">
    <source>
        <dbReference type="Proteomes" id="UP000887575"/>
    </source>
</evidence>
<protein>
    <recommendedName>
        <fullName evidence="2">Peptidase C1A papain C-terminal domain-containing protein</fullName>
    </recommendedName>
</protein>
<feature type="domain" description="Peptidase C1A papain C-terminal" evidence="2">
    <location>
        <begin position="9"/>
        <end position="188"/>
    </location>
</feature>
<dbReference type="PROSITE" id="PS00639">
    <property type="entry name" value="THIOL_PROTEASE_HIS"/>
    <property type="match status" value="1"/>
</dbReference>
<dbReference type="AlphaFoldDB" id="A0AAF3F4L9"/>
<name>A0AAF3F4L9_9BILA</name>
<evidence type="ECO:0000259" key="2">
    <source>
        <dbReference type="SMART" id="SM00645"/>
    </source>
</evidence>
<dbReference type="Gene3D" id="3.90.70.10">
    <property type="entry name" value="Cysteine proteinases"/>
    <property type="match status" value="1"/>
</dbReference>
<dbReference type="WBParaSite" id="MBELARI_LOCUS21493">
    <property type="protein sequence ID" value="MBELARI_LOCUS21493"/>
    <property type="gene ID" value="MBELARI_LOCUS21493"/>
</dbReference>
<dbReference type="SMART" id="SM00645">
    <property type="entry name" value="Pept_C1"/>
    <property type="match status" value="1"/>
</dbReference>
<dbReference type="Proteomes" id="UP000887575">
    <property type="component" value="Unassembled WGS sequence"/>
</dbReference>
<dbReference type="GO" id="GO:0006508">
    <property type="term" value="P:proteolysis"/>
    <property type="evidence" value="ECO:0007669"/>
    <property type="project" value="InterPro"/>
</dbReference>
<dbReference type="CDD" id="cd02248">
    <property type="entry name" value="Peptidase_C1A"/>
    <property type="match status" value="1"/>
</dbReference>
<dbReference type="PANTHER" id="PTHR12411">
    <property type="entry name" value="CYSTEINE PROTEASE FAMILY C1-RELATED"/>
    <property type="match status" value="1"/>
</dbReference>
<dbReference type="InterPro" id="IPR025660">
    <property type="entry name" value="Pept_his_AS"/>
</dbReference>
<reference evidence="4" key="1">
    <citation type="submission" date="2024-02" db="UniProtKB">
        <authorList>
            <consortium name="WormBaseParasite"/>
        </authorList>
    </citation>
    <scope>IDENTIFICATION</scope>
</reference>
<dbReference type="GO" id="GO:0008234">
    <property type="term" value="F:cysteine-type peptidase activity"/>
    <property type="evidence" value="ECO:0007669"/>
    <property type="project" value="InterPro"/>
</dbReference>
<evidence type="ECO:0000313" key="4">
    <source>
        <dbReference type="WBParaSite" id="MBELARI_LOCUS21493"/>
    </source>
</evidence>
<dbReference type="InterPro" id="IPR039417">
    <property type="entry name" value="Peptidase_C1A_papain-like"/>
</dbReference>
<dbReference type="SUPFAM" id="SSF54001">
    <property type="entry name" value="Cysteine proteinases"/>
    <property type="match status" value="1"/>
</dbReference>
<dbReference type="InterPro" id="IPR038765">
    <property type="entry name" value="Papain-like_cys_pep_sf"/>
</dbReference>
<keyword evidence="3" id="KW-1185">Reference proteome</keyword>
<accession>A0AAF3F4L9</accession>